<reference evidence="3" key="1">
    <citation type="submission" date="2020-12" db="UniProtKB">
        <authorList>
            <consortium name="WormBaseParasite"/>
        </authorList>
    </citation>
    <scope>IDENTIFICATION</scope>
    <source>
        <strain evidence="3">MHco3</strain>
    </source>
</reference>
<protein>
    <submittedName>
        <fullName evidence="3">Uncharacterized protein</fullName>
    </submittedName>
</protein>
<name>A0A7I4Z318_HAECO</name>
<keyword evidence="1" id="KW-1133">Transmembrane helix</keyword>
<proteinExistence type="predicted"/>
<dbReference type="AlphaFoldDB" id="A0A7I4Z318"/>
<accession>A0A7I4Z318</accession>
<evidence type="ECO:0000256" key="1">
    <source>
        <dbReference type="SAM" id="Phobius"/>
    </source>
</evidence>
<dbReference type="WBParaSite" id="HCON_00173220-00001">
    <property type="protein sequence ID" value="HCON_00173220-00001"/>
    <property type="gene ID" value="HCON_00173220"/>
</dbReference>
<evidence type="ECO:0000313" key="2">
    <source>
        <dbReference type="Proteomes" id="UP000025227"/>
    </source>
</evidence>
<sequence length="143" mass="16889">MVGITLHQQRLNRLHNEDIRSLSEVRDRILHIDKAKHTFAGHLIRRDDGRWSTSGCWELREKKRPCGRPLLRWQNSLARRNNICDSDSIKKLGPAHEQSQLIAGRQVIQVSNVYMYVYVYIYICINVCICIYVCLCMYMYICM</sequence>
<keyword evidence="1" id="KW-0812">Transmembrane</keyword>
<organism evidence="2 3">
    <name type="scientific">Haemonchus contortus</name>
    <name type="common">Barber pole worm</name>
    <dbReference type="NCBI Taxonomy" id="6289"/>
    <lineage>
        <taxon>Eukaryota</taxon>
        <taxon>Metazoa</taxon>
        <taxon>Ecdysozoa</taxon>
        <taxon>Nematoda</taxon>
        <taxon>Chromadorea</taxon>
        <taxon>Rhabditida</taxon>
        <taxon>Rhabditina</taxon>
        <taxon>Rhabditomorpha</taxon>
        <taxon>Strongyloidea</taxon>
        <taxon>Trichostrongylidae</taxon>
        <taxon>Haemonchus</taxon>
    </lineage>
</organism>
<evidence type="ECO:0000313" key="3">
    <source>
        <dbReference type="WBParaSite" id="HCON_00173220-00001"/>
    </source>
</evidence>
<keyword evidence="2" id="KW-1185">Reference proteome</keyword>
<dbReference type="Proteomes" id="UP000025227">
    <property type="component" value="Unplaced"/>
</dbReference>
<feature type="transmembrane region" description="Helical" evidence="1">
    <location>
        <begin position="115"/>
        <end position="141"/>
    </location>
</feature>
<keyword evidence="1" id="KW-0472">Membrane</keyword>